<keyword evidence="1" id="KW-0812">Transmembrane</keyword>
<keyword evidence="1" id="KW-1133">Transmembrane helix</keyword>
<reference evidence="3" key="1">
    <citation type="submission" date="2023-08" db="EMBL/GenBank/DDBJ databases">
        <title>Functional and genomic diversity of the sorghum phyllosphere microbiome.</title>
        <authorList>
            <person name="Shade A."/>
        </authorList>
    </citation>
    <scope>NUCLEOTIDE SEQUENCE</scope>
    <source>
        <strain evidence="3">SORGH_AS_0974</strain>
        <strain evidence="2 4">SORGH_AS_1126</strain>
    </source>
</reference>
<dbReference type="Proteomes" id="UP001224781">
    <property type="component" value="Unassembled WGS sequence"/>
</dbReference>
<evidence type="ECO:0000313" key="2">
    <source>
        <dbReference type="EMBL" id="MDQ1184934.1"/>
    </source>
</evidence>
<gene>
    <name evidence="3" type="ORF">QE369_004265</name>
    <name evidence="2" type="ORF">QE408_002077</name>
</gene>
<dbReference type="EMBL" id="JAUTBL010000002">
    <property type="protein sequence ID" value="MDQ1184934.1"/>
    <property type="molecule type" value="Genomic_DNA"/>
</dbReference>
<dbReference type="AlphaFoldDB" id="A0AAJ2BC65"/>
<protein>
    <submittedName>
        <fullName evidence="3">Uncharacterized protein</fullName>
    </submittedName>
</protein>
<comment type="caution">
    <text evidence="3">The sequence shown here is derived from an EMBL/GenBank/DDBJ whole genome shotgun (WGS) entry which is preliminary data.</text>
</comment>
<evidence type="ECO:0000313" key="5">
    <source>
        <dbReference type="Proteomes" id="UP001255601"/>
    </source>
</evidence>
<proteinExistence type="predicted"/>
<evidence type="ECO:0000313" key="3">
    <source>
        <dbReference type="EMBL" id="MDR6104068.1"/>
    </source>
</evidence>
<evidence type="ECO:0000313" key="4">
    <source>
        <dbReference type="Proteomes" id="UP001224781"/>
    </source>
</evidence>
<dbReference type="EMBL" id="JAVIZC010000003">
    <property type="protein sequence ID" value="MDR6104068.1"/>
    <property type="molecule type" value="Genomic_DNA"/>
</dbReference>
<accession>A0AAJ2BC65</accession>
<name>A0AAJ2BC65_9HYPH</name>
<sequence>MYRTVRKGVYRLTISTLAPMVGSMRKPIDKAGLIFVALLCVLVGLVLSIALFRDNIHIAPQAQDGSLIPRTTPHKQVN</sequence>
<organism evidence="3 5">
    <name type="scientific">Agrobacterium larrymoorei</name>
    <dbReference type="NCBI Taxonomy" id="160699"/>
    <lineage>
        <taxon>Bacteria</taxon>
        <taxon>Pseudomonadati</taxon>
        <taxon>Pseudomonadota</taxon>
        <taxon>Alphaproteobacteria</taxon>
        <taxon>Hyphomicrobiales</taxon>
        <taxon>Rhizobiaceae</taxon>
        <taxon>Rhizobium/Agrobacterium group</taxon>
        <taxon>Agrobacterium</taxon>
    </lineage>
</organism>
<feature type="transmembrane region" description="Helical" evidence="1">
    <location>
        <begin position="33"/>
        <end position="52"/>
    </location>
</feature>
<dbReference type="Proteomes" id="UP001255601">
    <property type="component" value="Unassembled WGS sequence"/>
</dbReference>
<keyword evidence="4" id="KW-1185">Reference proteome</keyword>
<keyword evidence="1" id="KW-0472">Membrane</keyword>
<evidence type="ECO:0000256" key="1">
    <source>
        <dbReference type="SAM" id="Phobius"/>
    </source>
</evidence>